<proteinExistence type="predicted"/>
<dbReference type="Proteomes" id="UP001163223">
    <property type="component" value="Chromosome"/>
</dbReference>
<protein>
    <submittedName>
        <fullName evidence="1">Uncharacterized protein</fullName>
    </submittedName>
</protein>
<keyword evidence="2" id="KW-1185">Reference proteome</keyword>
<organism evidence="1 2">
    <name type="scientific">Antarcticirhabdus aurantiaca</name>
    <dbReference type="NCBI Taxonomy" id="2606717"/>
    <lineage>
        <taxon>Bacteria</taxon>
        <taxon>Pseudomonadati</taxon>
        <taxon>Pseudomonadota</taxon>
        <taxon>Alphaproteobacteria</taxon>
        <taxon>Hyphomicrobiales</taxon>
        <taxon>Aurantimonadaceae</taxon>
        <taxon>Antarcticirhabdus</taxon>
    </lineage>
</organism>
<dbReference type="EMBL" id="CP113520">
    <property type="protein sequence ID" value="WAJ27166.1"/>
    <property type="molecule type" value="Genomic_DNA"/>
</dbReference>
<accession>A0ACD4NKH1</accession>
<name>A0ACD4NKH1_9HYPH</name>
<gene>
    <name evidence="1" type="ORF">OXU80_20250</name>
</gene>
<reference evidence="1" key="1">
    <citation type="submission" date="2022-11" db="EMBL/GenBank/DDBJ databases">
        <title>beta-Carotene-producing bacterium, Jeongeuplla avenae sp. nov., alleviates the salt stress of Arabidopsis seedlings.</title>
        <authorList>
            <person name="Jiang L."/>
            <person name="Lee J."/>
        </authorList>
    </citation>
    <scope>NUCLEOTIDE SEQUENCE</scope>
    <source>
        <strain evidence="1">DY_R2A_6</strain>
    </source>
</reference>
<sequence length="125" mass="13209">MKHHRAYIALLLISLTGCEALEPSTLLLWKASSKARIVPAGGTPAPLLWNADLRVGAPLPISGATRRKDAYSRALTTGYSGGMSAAALPDLEIDTTGRPILPQGRPVPVINLVDIRSALRGGFDL</sequence>
<evidence type="ECO:0000313" key="1">
    <source>
        <dbReference type="EMBL" id="WAJ27166.1"/>
    </source>
</evidence>
<evidence type="ECO:0000313" key="2">
    <source>
        <dbReference type="Proteomes" id="UP001163223"/>
    </source>
</evidence>